<dbReference type="EMBL" id="JAPXFL010000006">
    <property type="protein sequence ID" value="KAK9505898.1"/>
    <property type="molecule type" value="Genomic_DNA"/>
</dbReference>
<evidence type="ECO:0000313" key="2">
    <source>
        <dbReference type="EMBL" id="KAK9505898.1"/>
    </source>
</evidence>
<accession>A0AAW1D761</accession>
<comment type="caution">
    <text evidence="2">The sequence shown here is derived from an EMBL/GenBank/DDBJ whole genome shotgun (WGS) entry which is preliminary data.</text>
</comment>
<name>A0AAW1D761_9HEMI</name>
<evidence type="ECO:0000313" key="3">
    <source>
        <dbReference type="Proteomes" id="UP001461498"/>
    </source>
</evidence>
<keyword evidence="3" id="KW-1185">Reference proteome</keyword>
<protein>
    <submittedName>
        <fullName evidence="2">Uncharacterized protein</fullName>
    </submittedName>
</protein>
<reference evidence="2 3" key="1">
    <citation type="submission" date="2022-12" db="EMBL/GenBank/DDBJ databases">
        <title>Chromosome-level genome assembly of true bugs.</title>
        <authorList>
            <person name="Ma L."/>
            <person name="Li H."/>
        </authorList>
    </citation>
    <scope>NUCLEOTIDE SEQUENCE [LARGE SCALE GENOMIC DNA]</scope>
    <source>
        <strain evidence="2">Lab_2022b</strain>
    </source>
</reference>
<feature type="compositionally biased region" description="Basic residues" evidence="1">
    <location>
        <begin position="18"/>
        <end position="52"/>
    </location>
</feature>
<organism evidence="2 3">
    <name type="scientific">Rhynocoris fuscipes</name>
    <dbReference type="NCBI Taxonomy" id="488301"/>
    <lineage>
        <taxon>Eukaryota</taxon>
        <taxon>Metazoa</taxon>
        <taxon>Ecdysozoa</taxon>
        <taxon>Arthropoda</taxon>
        <taxon>Hexapoda</taxon>
        <taxon>Insecta</taxon>
        <taxon>Pterygota</taxon>
        <taxon>Neoptera</taxon>
        <taxon>Paraneoptera</taxon>
        <taxon>Hemiptera</taxon>
        <taxon>Heteroptera</taxon>
        <taxon>Panheteroptera</taxon>
        <taxon>Cimicomorpha</taxon>
        <taxon>Reduviidae</taxon>
        <taxon>Harpactorinae</taxon>
        <taxon>Harpactorini</taxon>
        <taxon>Rhynocoris</taxon>
    </lineage>
</organism>
<evidence type="ECO:0000256" key="1">
    <source>
        <dbReference type="SAM" id="MobiDB-lite"/>
    </source>
</evidence>
<dbReference type="Proteomes" id="UP001461498">
    <property type="component" value="Unassembled WGS sequence"/>
</dbReference>
<sequence>MPVPATQFLPHWFVHHHLHQQHQHQHHQHQHNHHHQHQHHHHHNHQHQHHHNQLQQHYHQVAALAAAAAAAHRLHGGPALLPLSHVYCWTLVPPTAARLARLHQQLAAAASASAMETRL</sequence>
<dbReference type="AlphaFoldDB" id="A0AAW1D761"/>
<feature type="region of interest" description="Disordered" evidence="1">
    <location>
        <begin position="18"/>
        <end position="61"/>
    </location>
</feature>
<proteinExistence type="predicted"/>
<gene>
    <name evidence="2" type="ORF">O3M35_009866</name>
</gene>